<evidence type="ECO:0000256" key="8">
    <source>
        <dbReference type="ARBA" id="ARBA00023136"/>
    </source>
</evidence>
<name>A0A9W4GGE4_BLUGR</name>
<dbReference type="InterPro" id="IPR005606">
    <property type="entry name" value="Sec20"/>
</dbReference>
<dbReference type="PANTHER" id="PTHR12825:SF0">
    <property type="entry name" value="VESICLE TRANSPORT PROTEIN SEC20"/>
    <property type="match status" value="1"/>
</dbReference>
<evidence type="ECO:0000256" key="11">
    <source>
        <dbReference type="SAM" id="MobiDB-lite"/>
    </source>
</evidence>
<keyword evidence="7 10" id="KW-0175">Coiled coil</keyword>
<evidence type="ECO:0000256" key="2">
    <source>
        <dbReference type="ARBA" id="ARBA00022448"/>
    </source>
</evidence>
<dbReference type="AlphaFoldDB" id="A0A9W4GGE4"/>
<evidence type="ECO:0000256" key="9">
    <source>
        <dbReference type="ARBA" id="ARBA00037934"/>
    </source>
</evidence>
<keyword evidence="3" id="KW-0812">Transmembrane</keyword>
<dbReference type="GO" id="GO:0006890">
    <property type="term" value="P:retrograde vesicle-mediated transport, Golgi to endoplasmic reticulum"/>
    <property type="evidence" value="ECO:0007669"/>
    <property type="project" value="InterPro"/>
</dbReference>
<dbReference type="GO" id="GO:0005484">
    <property type="term" value="F:SNAP receptor activity"/>
    <property type="evidence" value="ECO:0007669"/>
    <property type="project" value="InterPro"/>
</dbReference>
<evidence type="ECO:0000313" key="13">
    <source>
        <dbReference type="EMBL" id="CAD6503871.1"/>
    </source>
</evidence>
<feature type="coiled-coil region" evidence="10">
    <location>
        <begin position="10"/>
        <end position="77"/>
    </location>
</feature>
<comment type="caution">
    <text evidence="13">The sequence shown here is derived from an EMBL/GenBank/DDBJ whole genome shotgun (WGS) entry which is preliminary data.</text>
</comment>
<dbReference type="GO" id="GO:0031201">
    <property type="term" value="C:SNARE complex"/>
    <property type="evidence" value="ECO:0007669"/>
    <property type="project" value="TreeGrafter"/>
</dbReference>
<evidence type="ECO:0000256" key="7">
    <source>
        <dbReference type="ARBA" id="ARBA00023054"/>
    </source>
</evidence>
<feature type="region of interest" description="Disordered" evidence="11">
    <location>
        <begin position="123"/>
        <end position="148"/>
    </location>
</feature>
<dbReference type="EMBL" id="CAJHIT010000008">
    <property type="protein sequence ID" value="CAD6503871.1"/>
    <property type="molecule type" value="Genomic_DNA"/>
</dbReference>
<evidence type="ECO:0000256" key="1">
    <source>
        <dbReference type="ARBA" id="ARBA00004163"/>
    </source>
</evidence>
<keyword evidence="8" id="KW-0472">Membrane</keyword>
<feature type="domain" description="Sec20 C-terminal" evidence="12">
    <location>
        <begin position="161"/>
        <end position="250"/>
    </location>
</feature>
<evidence type="ECO:0000256" key="3">
    <source>
        <dbReference type="ARBA" id="ARBA00022692"/>
    </source>
</evidence>
<keyword evidence="4" id="KW-0256">Endoplasmic reticulum</keyword>
<dbReference type="Pfam" id="PF03908">
    <property type="entry name" value="Sec20"/>
    <property type="match status" value="1"/>
</dbReference>
<evidence type="ECO:0000256" key="5">
    <source>
        <dbReference type="ARBA" id="ARBA00022892"/>
    </source>
</evidence>
<feature type="compositionally biased region" description="Polar residues" evidence="11">
    <location>
        <begin position="135"/>
        <end position="148"/>
    </location>
</feature>
<comment type="similarity">
    <text evidence="9">Belongs to the SEC20 family.</text>
</comment>
<gene>
    <name evidence="13" type="ORF">BGTH12_LOCUS5229</name>
</gene>
<sequence length="387" mass="43765">MSISHFLNAIHALENSNEQLRAAIESFEQTKFGAESGPTSGQKVSVTEVVEDIILRVKDQGADLENLEEEMTDMLEVMPPALEAQLLEMKDQIIRARQALHMYKGRFRHAQLIVKQRHEAALREERRARSQASSPHLSSSVVTTKLQQTEISSDEREIMASRNVTAALRRTHNMMADELSRSQFVHDTLNQSTAALAQLSESYSSLDTLLSSSKNLLSTLLRSQKSDTWYLETAFYVLITTIAWLVFRRLFYGPLWWILWLPLKTLLKGLASVIPAYKFVGNTSVGNNLSPPTPKPSHAQYETENSVKHTHVSRDSRLEGCRQYRVMLPLADQVCKISDEAEKLSHPGARIERYQAPTKAGKFQYLSQKTFSPPPKGKIGMHTMNEL</sequence>
<keyword evidence="6" id="KW-1133">Transmembrane helix</keyword>
<evidence type="ECO:0000313" key="14">
    <source>
        <dbReference type="Proteomes" id="UP000683417"/>
    </source>
</evidence>
<reference evidence="13" key="1">
    <citation type="submission" date="2020-10" db="EMBL/GenBank/DDBJ databases">
        <authorList>
            <person name="Muller C M."/>
        </authorList>
    </citation>
    <scope>NUCLEOTIDE SEQUENCE</scope>
    <source>
        <strain evidence="13">THUN-12</strain>
    </source>
</reference>
<organism evidence="13 14">
    <name type="scientific">Blumeria graminis f. sp. triticale</name>
    <dbReference type="NCBI Taxonomy" id="1689686"/>
    <lineage>
        <taxon>Eukaryota</taxon>
        <taxon>Fungi</taxon>
        <taxon>Dikarya</taxon>
        <taxon>Ascomycota</taxon>
        <taxon>Pezizomycotina</taxon>
        <taxon>Leotiomycetes</taxon>
        <taxon>Erysiphales</taxon>
        <taxon>Erysiphaceae</taxon>
        <taxon>Blumeria</taxon>
    </lineage>
</organism>
<evidence type="ECO:0000256" key="6">
    <source>
        <dbReference type="ARBA" id="ARBA00022989"/>
    </source>
</evidence>
<keyword evidence="5" id="KW-0931">ER-Golgi transport</keyword>
<dbReference type="PANTHER" id="PTHR12825">
    <property type="entry name" value="BNIP1-RELATED"/>
    <property type="match status" value="1"/>
</dbReference>
<evidence type="ECO:0000256" key="10">
    <source>
        <dbReference type="SAM" id="Coils"/>
    </source>
</evidence>
<evidence type="ECO:0000256" key="4">
    <source>
        <dbReference type="ARBA" id="ARBA00022824"/>
    </source>
</evidence>
<protein>
    <submittedName>
        <fullName evidence="13">BgTH12-05615</fullName>
    </submittedName>
</protein>
<proteinExistence type="inferred from homology"/>
<evidence type="ECO:0000259" key="12">
    <source>
        <dbReference type="Pfam" id="PF03908"/>
    </source>
</evidence>
<feature type="region of interest" description="Disordered" evidence="11">
    <location>
        <begin position="368"/>
        <end position="387"/>
    </location>
</feature>
<dbReference type="Proteomes" id="UP000683417">
    <property type="component" value="Unassembled WGS sequence"/>
</dbReference>
<accession>A0A9W4GGE4</accession>
<feature type="region of interest" description="Disordered" evidence="11">
    <location>
        <begin position="285"/>
        <end position="314"/>
    </location>
</feature>
<keyword evidence="2" id="KW-0813">Transport</keyword>
<comment type="subcellular location">
    <subcellularLocation>
        <location evidence="1">Endoplasmic reticulum membrane</location>
        <topology evidence="1">Single-pass type IV membrane protein</topology>
    </subcellularLocation>
</comment>
<dbReference type="GO" id="GO:0005789">
    <property type="term" value="C:endoplasmic reticulum membrane"/>
    <property type="evidence" value="ECO:0007669"/>
    <property type="project" value="UniProtKB-SubCell"/>
</dbReference>
<dbReference type="InterPro" id="IPR056173">
    <property type="entry name" value="Sec20_C"/>
</dbReference>